<dbReference type="InterPro" id="IPR009057">
    <property type="entry name" value="Homeodomain-like_sf"/>
</dbReference>
<dbReference type="GO" id="GO:0043565">
    <property type="term" value="F:sequence-specific DNA binding"/>
    <property type="evidence" value="ECO:0007669"/>
    <property type="project" value="InterPro"/>
</dbReference>
<dbReference type="EMBL" id="QJVJ01000011">
    <property type="protein sequence ID" value="PYI51948.1"/>
    <property type="molecule type" value="Genomic_DNA"/>
</dbReference>
<name>A0A2V5JYQ2_9BACL</name>
<dbReference type="PROSITE" id="PS00041">
    <property type="entry name" value="HTH_ARAC_FAMILY_1"/>
    <property type="match status" value="1"/>
</dbReference>
<dbReference type="InterPro" id="IPR018060">
    <property type="entry name" value="HTH_AraC"/>
</dbReference>
<evidence type="ECO:0000256" key="2">
    <source>
        <dbReference type="ARBA" id="ARBA00023125"/>
    </source>
</evidence>
<comment type="caution">
    <text evidence="5">The sequence shown here is derived from an EMBL/GenBank/DDBJ whole genome shotgun (WGS) entry which is preliminary data.</text>
</comment>
<organism evidence="5 6">
    <name type="scientific">Paenibacillus flagellatus</name>
    <dbReference type="NCBI Taxonomy" id="2211139"/>
    <lineage>
        <taxon>Bacteria</taxon>
        <taxon>Bacillati</taxon>
        <taxon>Bacillota</taxon>
        <taxon>Bacilli</taxon>
        <taxon>Bacillales</taxon>
        <taxon>Paenibacillaceae</taxon>
        <taxon>Paenibacillus</taxon>
    </lineage>
</organism>
<evidence type="ECO:0000313" key="5">
    <source>
        <dbReference type="EMBL" id="PYI51948.1"/>
    </source>
</evidence>
<accession>A0A2V5JYQ2</accession>
<dbReference type="GO" id="GO:0003700">
    <property type="term" value="F:DNA-binding transcription factor activity"/>
    <property type="evidence" value="ECO:0007669"/>
    <property type="project" value="InterPro"/>
</dbReference>
<evidence type="ECO:0000259" key="4">
    <source>
        <dbReference type="PROSITE" id="PS01124"/>
    </source>
</evidence>
<dbReference type="InterPro" id="IPR018062">
    <property type="entry name" value="HTH_AraC-typ_CS"/>
</dbReference>
<dbReference type="Pfam" id="PF12833">
    <property type="entry name" value="HTH_18"/>
    <property type="match status" value="1"/>
</dbReference>
<dbReference type="InterPro" id="IPR014710">
    <property type="entry name" value="RmlC-like_jellyroll"/>
</dbReference>
<gene>
    <name evidence="5" type="ORF">DLM86_23880</name>
</gene>
<proteinExistence type="predicted"/>
<dbReference type="Gene3D" id="2.60.120.10">
    <property type="entry name" value="Jelly Rolls"/>
    <property type="match status" value="1"/>
</dbReference>
<dbReference type="SMART" id="SM00342">
    <property type="entry name" value="HTH_ARAC"/>
    <property type="match status" value="1"/>
</dbReference>
<keyword evidence="2" id="KW-0238">DNA-binding</keyword>
<dbReference type="Pfam" id="PF02311">
    <property type="entry name" value="AraC_binding"/>
    <property type="match status" value="1"/>
</dbReference>
<dbReference type="SUPFAM" id="SSF51215">
    <property type="entry name" value="Regulatory protein AraC"/>
    <property type="match status" value="1"/>
</dbReference>
<sequence>MTRLLPTTIEENLSGRGTRNERTTSTFYPRERRKLCYNMDIRSWKETRMVLSPRFEDALRHDLYGKSRLPFFILEKQMMRDYPLHYHNLAELSLVVSGTGTEILNGKPHRFKRGTVSLLLPHHIHEIRLDRPPVHKYNCMFDIHHLFLNASDQELSRYVMKTGELLPSHYELDEEQTVYMIRWFESVKLEYESDRFAKESSLRAKLLEVLVFLTRTFIGRPEPAPSANPSPHQWAELLHYVHLNYHEQLSLTGLAERFHWNATYISRLFKRHVGQTFIHYLYALRVQRAASLLATTDMEVVDIAVEVGFDHVKALRRAFLKLTGKTPTQYREQLRLNE</sequence>
<dbReference type="Proteomes" id="UP000247476">
    <property type="component" value="Unassembled WGS sequence"/>
</dbReference>
<dbReference type="PROSITE" id="PS01124">
    <property type="entry name" value="HTH_ARAC_FAMILY_2"/>
    <property type="match status" value="1"/>
</dbReference>
<reference evidence="5 6" key="1">
    <citation type="submission" date="2018-05" db="EMBL/GenBank/DDBJ databases">
        <title>Paenibacillus flagellatus sp. nov., isolated from selenium mineral soil.</title>
        <authorList>
            <person name="Dai X."/>
        </authorList>
    </citation>
    <scope>NUCLEOTIDE SEQUENCE [LARGE SCALE GENOMIC DNA]</scope>
    <source>
        <strain evidence="5 6">DXL2</strain>
    </source>
</reference>
<dbReference type="InterPro" id="IPR003313">
    <property type="entry name" value="AraC-bd"/>
</dbReference>
<keyword evidence="1" id="KW-0805">Transcription regulation</keyword>
<evidence type="ECO:0000313" key="6">
    <source>
        <dbReference type="Proteomes" id="UP000247476"/>
    </source>
</evidence>
<dbReference type="SUPFAM" id="SSF46689">
    <property type="entry name" value="Homeodomain-like"/>
    <property type="match status" value="2"/>
</dbReference>
<evidence type="ECO:0000256" key="1">
    <source>
        <dbReference type="ARBA" id="ARBA00023015"/>
    </source>
</evidence>
<feature type="domain" description="HTH araC/xylS-type" evidence="4">
    <location>
        <begin position="235"/>
        <end position="333"/>
    </location>
</feature>
<dbReference type="PANTHER" id="PTHR43280:SF2">
    <property type="entry name" value="HTH-TYPE TRANSCRIPTIONAL REGULATOR EXSA"/>
    <property type="match status" value="1"/>
</dbReference>
<keyword evidence="3" id="KW-0804">Transcription</keyword>
<dbReference type="Gene3D" id="1.10.10.60">
    <property type="entry name" value="Homeodomain-like"/>
    <property type="match status" value="2"/>
</dbReference>
<dbReference type="AlphaFoldDB" id="A0A2V5JYQ2"/>
<dbReference type="PANTHER" id="PTHR43280">
    <property type="entry name" value="ARAC-FAMILY TRANSCRIPTIONAL REGULATOR"/>
    <property type="match status" value="1"/>
</dbReference>
<dbReference type="InterPro" id="IPR037923">
    <property type="entry name" value="HTH-like"/>
</dbReference>
<protein>
    <recommendedName>
        <fullName evidence="4">HTH araC/xylS-type domain-containing protein</fullName>
    </recommendedName>
</protein>
<keyword evidence="6" id="KW-1185">Reference proteome</keyword>
<evidence type="ECO:0000256" key="3">
    <source>
        <dbReference type="ARBA" id="ARBA00023163"/>
    </source>
</evidence>